<keyword evidence="1" id="KW-1133">Transmembrane helix</keyword>
<evidence type="ECO:0000256" key="1">
    <source>
        <dbReference type="SAM" id="Phobius"/>
    </source>
</evidence>
<feature type="transmembrane region" description="Helical" evidence="1">
    <location>
        <begin position="9"/>
        <end position="27"/>
    </location>
</feature>
<comment type="caution">
    <text evidence="2">The sequence shown here is derived from an EMBL/GenBank/DDBJ whole genome shotgun (WGS) entry which is preliminary data.</text>
</comment>
<organism evidence="2 3">
    <name type="scientific">Metabacillus fastidiosus</name>
    <dbReference type="NCBI Taxonomy" id="1458"/>
    <lineage>
        <taxon>Bacteria</taxon>
        <taxon>Bacillati</taxon>
        <taxon>Bacillota</taxon>
        <taxon>Bacilli</taxon>
        <taxon>Bacillales</taxon>
        <taxon>Bacillaceae</taxon>
        <taxon>Metabacillus</taxon>
    </lineage>
</organism>
<sequence length="43" mass="4664">MSDILQNNFVVPAIALAGGALFFHLVVKYAEPISALLFSPLFK</sequence>
<protein>
    <submittedName>
        <fullName evidence="2">Uncharacterized protein</fullName>
    </submittedName>
</protein>
<proteinExistence type="predicted"/>
<accession>A0ABU6NRQ8</accession>
<evidence type="ECO:0000313" key="3">
    <source>
        <dbReference type="Proteomes" id="UP001342826"/>
    </source>
</evidence>
<dbReference type="RefSeq" id="WP_328014554.1">
    <property type="nucleotide sequence ID" value="NZ_JARTFS010000001.1"/>
</dbReference>
<dbReference type="Proteomes" id="UP001342826">
    <property type="component" value="Unassembled WGS sequence"/>
</dbReference>
<keyword evidence="1" id="KW-0472">Membrane</keyword>
<reference evidence="2 3" key="1">
    <citation type="submission" date="2023-03" db="EMBL/GenBank/DDBJ databases">
        <title>Bacillus Genome Sequencing.</title>
        <authorList>
            <person name="Dunlap C."/>
        </authorList>
    </citation>
    <scope>NUCLEOTIDE SEQUENCE [LARGE SCALE GENOMIC DNA]</scope>
    <source>
        <strain evidence="2 3">NRS-1717</strain>
    </source>
</reference>
<evidence type="ECO:0000313" key="2">
    <source>
        <dbReference type="EMBL" id="MED4399832.1"/>
    </source>
</evidence>
<dbReference type="EMBL" id="JARTFS010000001">
    <property type="protein sequence ID" value="MED4399832.1"/>
    <property type="molecule type" value="Genomic_DNA"/>
</dbReference>
<name>A0ABU6NRQ8_9BACI</name>
<gene>
    <name evidence="2" type="ORF">P9271_00465</name>
</gene>
<keyword evidence="3" id="KW-1185">Reference proteome</keyword>
<keyword evidence="1" id="KW-0812">Transmembrane</keyword>